<reference evidence="1" key="1">
    <citation type="submission" date="2024-05" db="EMBL/GenBank/DDBJ databases">
        <authorList>
            <person name="Mugo M.M."/>
            <person name="Musyoki A.M."/>
            <person name="Makumi A.M."/>
            <person name="Mutai I."/>
            <person name="Drechsel O."/>
            <person name="Kering K.K."/>
            <person name="Muturi P."/>
            <person name="Mbae C.K."/>
            <person name="Kariuki S.M."/>
        </authorList>
    </citation>
    <scope>NUCLEOTIDE SEQUENCE</scope>
</reference>
<protein>
    <submittedName>
        <fullName evidence="1">DNA primase</fullName>
    </submittedName>
</protein>
<dbReference type="EMBL" id="PP856725">
    <property type="protein sequence ID" value="XCH40894.1"/>
    <property type="molecule type" value="Genomic_DNA"/>
</dbReference>
<organism evidence="1">
    <name type="scientific">Salmonella phage vB_SEnST11_KE26</name>
    <dbReference type="NCBI Taxonomy" id="3161177"/>
    <lineage>
        <taxon>Viruses</taxon>
        <taxon>Duplodnaviria</taxon>
        <taxon>Heunggongvirae</taxon>
        <taxon>Uroviricota</taxon>
        <taxon>Caudoviricetes</taxon>
        <taxon>Rosemountvirus</taxon>
    </lineage>
</organism>
<name>A0AAU8GFX3_9CAUD</name>
<proteinExistence type="predicted"/>
<accession>A0AAU8GFX3</accession>
<evidence type="ECO:0000313" key="1">
    <source>
        <dbReference type="EMBL" id="XCH40894.1"/>
    </source>
</evidence>
<gene>
    <name evidence="1" type="ORF">QSPPMHGG_CDS0038</name>
</gene>
<sequence>MSMTPQNNILGLKYFKPEGIPQVFKDMRRWGIFELTYEDDKLEVQAKPKKPARAPSGKSYSTSNEADWLTFDEALNRCIRNREAKLKAVQGHITYIPALIVPRNWYFVDLDNHEDNPDIEATHKAIIEGTHGAYVETSVSGRGQHIAVPMPWTVATSKEKDEQLDIKIQKPDMFLVMTGNVISKEYADPLPMKQWHQTIEQFFIDANVPDVDVSFEQDPDRGAEYDKEIYESLADNTRWALEHYLNEEAPPGVGVSNDGSERLSRILKDLLRASRNYEVTHRIFMASKAAAYEGRRANRQALTIDKYHDWFGRVGKTVLKELQRDGLFVKTEFSLDINKEFLKNSGVSLASNVNFKPVDDIAPSDEFIRTAPSGFKRLIAEIQENVSPANRVNDYAIGTALNILSNCAGRKFVCPVDGHANFLTTNIILVGGSSIGKSLYTEMFPQVQASVSDNSPLSLSRIPREQTFATRQFAELMSNPSYHSVQLFYPEFGLALGSGLRMNPNNPDNFQKALMDASTKRKVGGILTGIKRANADNDVKTVREPCYSILGDSTMELILDNTRKNDFSSGFLPRFLFVPNYERSDFAKPEKVGRRKEIRRVKFSDELTSWLEAIAFTSVIPGNGLLKPEPIAIYDESDDDDILYEYQCKIIEMRQYYRDNEVASAFIGRMGEYVFNIAALIGLLDNWDEPRMTRNNIEWAYRYVLRCITAWVNNVGKIVAPPTTDGEVVDGLLKVYRDILALYNKKGMKGLESQYPAALVRTIDEEHLKMNALRLYTIRQSMSWFKNTYNFDIKNKAIDGMLQDMIEQGYLVMQEYKPTSGPKGKIFVLTDRGYEEAKKLK</sequence>